<accession>A0ABR7A8C7</accession>
<feature type="coiled-coil region" evidence="1">
    <location>
        <begin position="322"/>
        <end position="349"/>
    </location>
</feature>
<dbReference type="Gene3D" id="3.20.20.450">
    <property type="entry name" value="EAL domain"/>
    <property type="match status" value="1"/>
</dbReference>
<dbReference type="SUPFAM" id="SSF55781">
    <property type="entry name" value="GAF domain-like"/>
    <property type="match status" value="1"/>
</dbReference>
<feature type="domain" description="GGDEF" evidence="4">
    <location>
        <begin position="503"/>
        <end position="636"/>
    </location>
</feature>
<dbReference type="SUPFAM" id="SSF55785">
    <property type="entry name" value="PYP-like sensor domain (PAS domain)"/>
    <property type="match status" value="2"/>
</dbReference>
<dbReference type="InterPro" id="IPR029016">
    <property type="entry name" value="GAF-like_dom_sf"/>
</dbReference>
<dbReference type="Pfam" id="PF13188">
    <property type="entry name" value="PAS_8"/>
    <property type="match status" value="1"/>
</dbReference>
<evidence type="ECO:0000313" key="5">
    <source>
        <dbReference type="EMBL" id="MBC3933136.1"/>
    </source>
</evidence>
<dbReference type="Gene3D" id="3.30.70.270">
    <property type="match status" value="1"/>
</dbReference>
<reference evidence="5 6" key="1">
    <citation type="submission" date="2020-08" db="EMBL/GenBank/DDBJ databases">
        <title>Novel species isolated from subtropical streams in China.</title>
        <authorList>
            <person name="Lu H."/>
        </authorList>
    </citation>
    <scope>NUCLEOTIDE SEQUENCE [LARGE SCALE GENOMIC DNA]</scope>
    <source>
        <strain evidence="5 6">CY22W</strain>
    </source>
</reference>
<organism evidence="5 6">
    <name type="scientific">Undibacterium curvum</name>
    <dbReference type="NCBI Taxonomy" id="2762294"/>
    <lineage>
        <taxon>Bacteria</taxon>
        <taxon>Pseudomonadati</taxon>
        <taxon>Pseudomonadota</taxon>
        <taxon>Betaproteobacteria</taxon>
        <taxon>Burkholderiales</taxon>
        <taxon>Oxalobacteraceae</taxon>
        <taxon>Undibacterium</taxon>
    </lineage>
</organism>
<dbReference type="InterPro" id="IPR001633">
    <property type="entry name" value="EAL_dom"/>
</dbReference>
<dbReference type="InterPro" id="IPR029787">
    <property type="entry name" value="Nucleotide_cyclase"/>
</dbReference>
<dbReference type="Pfam" id="PF00563">
    <property type="entry name" value="EAL"/>
    <property type="match status" value="1"/>
</dbReference>
<dbReference type="CDD" id="cd01949">
    <property type="entry name" value="GGDEF"/>
    <property type="match status" value="1"/>
</dbReference>
<dbReference type="SMART" id="SM00267">
    <property type="entry name" value="GGDEF"/>
    <property type="match status" value="1"/>
</dbReference>
<dbReference type="Proteomes" id="UP000654304">
    <property type="component" value="Unassembled WGS sequence"/>
</dbReference>
<dbReference type="PROSITE" id="PS50883">
    <property type="entry name" value="EAL"/>
    <property type="match status" value="1"/>
</dbReference>
<feature type="domain" description="PAC" evidence="2">
    <location>
        <begin position="418"/>
        <end position="471"/>
    </location>
</feature>
<evidence type="ECO:0000259" key="3">
    <source>
        <dbReference type="PROSITE" id="PS50883"/>
    </source>
</evidence>
<dbReference type="SMART" id="SM00091">
    <property type="entry name" value="PAS"/>
    <property type="match status" value="2"/>
</dbReference>
<dbReference type="Pfam" id="PF13185">
    <property type="entry name" value="GAF_2"/>
    <property type="match status" value="1"/>
</dbReference>
<name>A0ABR7A8C7_9BURK</name>
<dbReference type="InterPro" id="IPR043128">
    <property type="entry name" value="Rev_trsase/Diguanyl_cyclase"/>
</dbReference>
<dbReference type="PANTHER" id="PTHR44757">
    <property type="entry name" value="DIGUANYLATE CYCLASE DGCP"/>
    <property type="match status" value="1"/>
</dbReference>
<evidence type="ECO:0000259" key="2">
    <source>
        <dbReference type="PROSITE" id="PS50113"/>
    </source>
</evidence>
<dbReference type="PROSITE" id="PS50113">
    <property type="entry name" value="PAC"/>
    <property type="match status" value="1"/>
</dbReference>
<dbReference type="InterPro" id="IPR035919">
    <property type="entry name" value="EAL_sf"/>
</dbReference>
<dbReference type="InterPro" id="IPR000014">
    <property type="entry name" value="PAS"/>
</dbReference>
<sequence length="902" mass="100768">MLNLLLPCFYVVVIPSKPNFEPAPAVLTVSSEWHSSMLDMQPDAIFVLLDQKIAYANQAGLELLKANSTEQIMGMRPEDFLTGKYHLAVRQLFELGKNERIPGPQYYQCVALDGQTADVEVYSKGLLIGEQSAILLSARQYKSPSPAQQTIEQLINEVKHQSSRVHEALHHEKEILEMIALDKPLADILEDVCDRMERLLDNGALCAISLYDAEQQVLNLGAAPSLPEAFVKRILQLKVQENNGCSAATILKNRITIVQDIQHSPVWGGMKQLAAENGLCASWSTPISTAFSSLLGTVDVYYRHPHTPDDDEQAMIMDACDLIALAIDKKNMEQSLEESEERYRSVVTNLTEGIMVIGPGGQILTSNPSALRILKIADINSVGRRHRYFKRIFTENGDTLKLGEDPASQVFRNGRAILDLSIGMELQDGSVVWLLVNCLPISGKNSQYASAVLISFTDTTEVRETQRQLNLMASFDALTGLPNRHQLNQRLDKAISEAKQQRQHVALLFLDLDRFKNVNDTAGHAAGDSLLRNVAGRLHSCIRETDMLARLGGDEFVIIAEQVRDAVYLRELGERVLVCMREPFIIDGNEYHLGTSIGISVFPHDGQDAATLMRCADSAMYHAKECGRNNYQFFTTELNVRAQHRYSLETNLRRALAEQEFRVYYQPKLCLSNSSIVGAEALLRWQMPGLGLISPAEFIPIAEEIGLILPLGRWVLEQACQQTQHWREQHHADLVISVNISPKQFQDTGLCKFIQRTLQQTGLPAHALQLEITEGLLMADLDTLLPMFESLRQLGVSISLDDFGTGFSSLSYLQRFPIDNLKIDRSFIHDIPHNPDSVALARAIIAMGQALQMSVTAEGVENREQVQFLAGSGCQEMQGYYFSPPVPAAEFETLFERSWHND</sequence>
<keyword evidence="6" id="KW-1185">Reference proteome</keyword>
<dbReference type="EMBL" id="JACOGD010000008">
    <property type="protein sequence ID" value="MBC3933136.1"/>
    <property type="molecule type" value="Genomic_DNA"/>
</dbReference>
<comment type="caution">
    <text evidence="5">The sequence shown here is derived from an EMBL/GenBank/DDBJ whole genome shotgun (WGS) entry which is preliminary data.</text>
</comment>
<dbReference type="SMART" id="SM00052">
    <property type="entry name" value="EAL"/>
    <property type="match status" value="1"/>
</dbReference>
<dbReference type="SUPFAM" id="SSF55073">
    <property type="entry name" value="Nucleotide cyclase"/>
    <property type="match status" value="1"/>
</dbReference>
<keyword evidence="1" id="KW-0175">Coiled coil</keyword>
<dbReference type="InterPro" id="IPR003018">
    <property type="entry name" value="GAF"/>
</dbReference>
<dbReference type="InterPro" id="IPR035965">
    <property type="entry name" value="PAS-like_dom_sf"/>
</dbReference>
<evidence type="ECO:0000256" key="1">
    <source>
        <dbReference type="SAM" id="Coils"/>
    </source>
</evidence>
<evidence type="ECO:0000313" key="6">
    <source>
        <dbReference type="Proteomes" id="UP000654304"/>
    </source>
</evidence>
<dbReference type="Gene3D" id="3.30.450.40">
    <property type="match status" value="1"/>
</dbReference>
<dbReference type="RefSeq" id="WP_186904714.1">
    <property type="nucleotide sequence ID" value="NZ_JACOGD010000008.1"/>
</dbReference>
<evidence type="ECO:0000259" key="4">
    <source>
        <dbReference type="PROSITE" id="PS50887"/>
    </source>
</evidence>
<dbReference type="InterPro" id="IPR052155">
    <property type="entry name" value="Biofilm_reg_signaling"/>
</dbReference>
<dbReference type="SUPFAM" id="SSF141868">
    <property type="entry name" value="EAL domain-like"/>
    <property type="match status" value="1"/>
</dbReference>
<feature type="domain" description="EAL" evidence="3">
    <location>
        <begin position="645"/>
        <end position="899"/>
    </location>
</feature>
<dbReference type="PANTHER" id="PTHR44757:SF2">
    <property type="entry name" value="BIOFILM ARCHITECTURE MAINTENANCE PROTEIN MBAA"/>
    <property type="match status" value="1"/>
</dbReference>
<dbReference type="InterPro" id="IPR000700">
    <property type="entry name" value="PAS-assoc_C"/>
</dbReference>
<dbReference type="NCBIfam" id="TIGR00254">
    <property type="entry name" value="GGDEF"/>
    <property type="match status" value="1"/>
</dbReference>
<dbReference type="CDD" id="cd01948">
    <property type="entry name" value="EAL"/>
    <property type="match status" value="1"/>
</dbReference>
<dbReference type="InterPro" id="IPR012226">
    <property type="entry name" value="Diguanyl_cyclase/Pdiesterase"/>
</dbReference>
<dbReference type="PIRSF" id="PIRSF005925">
    <property type="entry name" value="Dos"/>
    <property type="match status" value="1"/>
</dbReference>
<proteinExistence type="predicted"/>
<protein>
    <submittedName>
        <fullName evidence="5">EAL domain-containing protein</fullName>
    </submittedName>
</protein>
<dbReference type="Pfam" id="PF13426">
    <property type="entry name" value="PAS_9"/>
    <property type="match status" value="1"/>
</dbReference>
<dbReference type="InterPro" id="IPR000160">
    <property type="entry name" value="GGDEF_dom"/>
</dbReference>
<gene>
    <name evidence="5" type="ORF">H8K43_15765</name>
</gene>
<dbReference type="Pfam" id="PF00990">
    <property type="entry name" value="GGDEF"/>
    <property type="match status" value="1"/>
</dbReference>
<dbReference type="Gene3D" id="3.30.450.20">
    <property type="entry name" value="PAS domain"/>
    <property type="match status" value="2"/>
</dbReference>
<dbReference type="PROSITE" id="PS50887">
    <property type="entry name" value="GGDEF"/>
    <property type="match status" value="1"/>
</dbReference>